<sequence>MLAVTSFPSSNNLTELISTPDSSLNVALTSGFLKFPIFCPLDGFKSVTVGPTLSIALFTVTLHSAFISVFIFDLTSIVVCPSLIATTFPSLSTVAISGFELIYSTPFSVVFSGI</sequence>
<dbReference type="AlphaFoldDB" id="A0A644XYC1"/>
<feature type="transmembrane region" description="Helical" evidence="1">
    <location>
        <begin position="53"/>
        <end position="72"/>
    </location>
</feature>
<gene>
    <name evidence="2" type="ORF">SDC9_67335</name>
</gene>
<reference evidence="2" key="1">
    <citation type="submission" date="2019-08" db="EMBL/GenBank/DDBJ databases">
        <authorList>
            <person name="Kucharzyk K."/>
            <person name="Murdoch R.W."/>
            <person name="Higgins S."/>
            <person name="Loffler F."/>
        </authorList>
    </citation>
    <scope>NUCLEOTIDE SEQUENCE</scope>
</reference>
<dbReference type="EMBL" id="VSSQ01003479">
    <property type="protein sequence ID" value="MPM20897.1"/>
    <property type="molecule type" value="Genomic_DNA"/>
</dbReference>
<evidence type="ECO:0000256" key="1">
    <source>
        <dbReference type="SAM" id="Phobius"/>
    </source>
</evidence>
<keyword evidence="1" id="KW-0812">Transmembrane</keyword>
<name>A0A644XYC1_9ZZZZ</name>
<protein>
    <submittedName>
        <fullName evidence="2">Uncharacterized protein</fullName>
    </submittedName>
</protein>
<organism evidence="2">
    <name type="scientific">bioreactor metagenome</name>
    <dbReference type="NCBI Taxonomy" id="1076179"/>
    <lineage>
        <taxon>unclassified sequences</taxon>
        <taxon>metagenomes</taxon>
        <taxon>ecological metagenomes</taxon>
    </lineage>
</organism>
<evidence type="ECO:0000313" key="2">
    <source>
        <dbReference type="EMBL" id="MPM20897.1"/>
    </source>
</evidence>
<proteinExistence type="predicted"/>
<keyword evidence="1" id="KW-0472">Membrane</keyword>
<comment type="caution">
    <text evidence="2">The sequence shown here is derived from an EMBL/GenBank/DDBJ whole genome shotgun (WGS) entry which is preliminary data.</text>
</comment>
<accession>A0A644XYC1</accession>
<keyword evidence="1" id="KW-1133">Transmembrane helix</keyword>